<gene>
    <name evidence="4" type="ORF">GJV26_02215</name>
</gene>
<dbReference type="GO" id="GO:0016829">
    <property type="term" value="F:lyase activity"/>
    <property type="evidence" value="ECO:0007669"/>
    <property type="project" value="UniProtKB-KW"/>
</dbReference>
<feature type="domain" description="SAF" evidence="3">
    <location>
        <begin position="19"/>
        <end position="90"/>
    </location>
</feature>
<keyword evidence="5" id="KW-1185">Reference proteome</keyword>
<dbReference type="Pfam" id="PF08666">
    <property type="entry name" value="SAF"/>
    <property type="match status" value="1"/>
</dbReference>
<dbReference type="Proteomes" id="UP000431684">
    <property type="component" value="Unassembled WGS sequence"/>
</dbReference>
<keyword evidence="1" id="KW-0456">Lyase</keyword>
<name>A0A6I3XEZ2_9BURK</name>
<evidence type="ECO:0000256" key="2">
    <source>
        <dbReference type="SAM" id="MobiDB-lite"/>
    </source>
</evidence>
<dbReference type="InterPro" id="IPR044144">
    <property type="entry name" value="SAF_UxaA/GarD"/>
</dbReference>
<keyword evidence="4" id="KW-0378">Hydrolase</keyword>
<sequence length="138" mass="13951">MPEQPAHPAPQFLLMSPEDNCLIARTPLAAGDVADIDGAGVALPEAVPLGYKVARVALAPGDKVLRYGALIGTVTAPVARGAILHTHNLVSDYLPTHYSPPHGSPTDAGPAHSTSGNAGSIPAQAGDGLSITGSTHRP</sequence>
<dbReference type="OrthoDB" id="9804574at2"/>
<dbReference type="AlphaFoldDB" id="A0A6I3XEZ2"/>
<evidence type="ECO:0000313" key="4">
    <source>
        <dbReference type="EMBL" id="MUI11308.1"/>
    </source>
</evidence>
<evidence type="ECO:0000256" key="1">
    <source>
        <dbReference type="ARBA" id="ARBA00023239"/>
    </source>
</evidence>
<comment type="caution">
    <text evidence="4">The sequence shown here is derived from an EMBL/GenBank/DDBJ whole genome shotgun (WGS) entry which is preliminary data.</text>
</comment>
<organism evidence="4 5">
    <name type="scientific">Pseudoduganella dura</name>
    <dbReference type="NCBI Taxonomy" id="321982"/>
    <lineage>
        <taxon>Bacteria</taxon>
        <taxon>Pseudomonadati</taxon>
        <taxon>Pseudomonadota</taxon>
        <taxon>Betaproteobacteria</taxon>
        <taxon>Burkholderiales</taxon>
        <taxon>Oxalobacteraceae</taxon>
        <taxon>Telluria group</taxon>
        <taxon>Pseudoduganella</taxon>
    </lineage>
</organism>
<evidence type="ECO:0000259" key="3">
    <source>
        <dbReference type="SMART" id="SM00858"/>
    </source>
</evidence>
<dbReference type="GO" id="GO:0016787">
    <property type="term" value="F:hydrolase activity"/>
    <property type="evidence" value="ECO:0007669"/>
    <property type="project" value="UniProtKB-KW"/>
</dbReference>
<evidence type="ECO:0000313" key="5">
    <source>
        <dbReference type="Proteomes" id="UP000431684"/>
    </source>
</evidence>
<proteinExistence type="predicted"/>
<dbReference type="InterPro" id="IPR013974">
    <property type="entry name" value="SAF"/>
</dbReference>
<dbReference type="Gene3D" id="2.30.130.110">
    <property type="match status" value="1"/>
</dbReference>
<protein>
    <submittedName>
        <fullName evidence="4">Hydrolase</fullName>
    </submittedName>
</protein>
<feature type="region of interest" description="Disordered" evidence="2">
    <location>
        <begin position="94"/>
        <end position="138"/>
    </location>
</feature>
<reference evidence="4 5" key="1">
    <citation type="submission" date="2019-11" db="EMBL/GenBank/DDBJ databases">
        <title>Draft Genome Sequences of Six Type Strains of the Genus Massilia.</title>
        <authorList>
            <person name="Miess H."/>
            <person name="Frediansyah A."/>
            <person name="Goeker M."/>
            <person name="Gross H."/>
        </authorList>
    </citation>
    <scope>NUCLEOTIDE SEQUENCE [LARGE SCALE GENOMIC DNA]</scope>
    <source>
        <strain evidence="4 5">DSM 17513</strain>
    </source>
</reference>
<dbReference type="SMART" id="SM00858">
    <property type="entry name" value="SAF"/>
    <property type="match status" value="1"/>
</dbReference>
<dbReference type="EMBL" id="WNWM01000002">
    <property type="protein sequence ID" value="MUI11308.1"/>
    <property type="molecule type" value="Genomic_DNA"/>
</dbReference>
<dbReference type="CDD" id="cd11613">
    <property type="entry name" value="SAF_AH_GD"/>
    <property type="match status" value="1"/>
</dbReference>
<accession>A0A6I3XEZ2</accession>